<evidence type="ECO:0000256" key="3">
    <source>
        <dbReference type="ARBA" id="ARBA00022989"/>
    </source>
</evidence>
<accession>N0B275</accession>
<keyword evidence="3 5" id="KW-1133">Transmembrane helix</keyword>
<comment type="subcellular location">
    <subcellularLocation>
        <location evidence="1">Membrane</location>
        <topology evidence="1">Multi-pass membrane protein</topology>
    </subcellularLocation>
</comment>
<dbReference type="AlphaFoldDB" id="N0B275"/>
<dbReference type="OrthoDB" id="8021307at2"/>
<sequence length="407" mass="43786">MLSASSVDSLAGKLSRKIKDNPARGLFGAFLISIFFLKGALASVVAAVCFAVSWILIAREARDCKLPTPLVAPIVLAFLIVVGLRLLLPPYGIASAVPGTAESHVLLLAGLYGLILFVQSRLPFSHILWLLAGAAFVSVIITLVTMPQLDDRLSFVGRASNPILGAGAVAAGLIAAITVLAYHLDIRRAPLTAVLLAFTICGILAGLYLADSRGPLLALAFALCVTPLVVSSGSRALLFACAFGAYALVVAGVLLEGPIRHALCPAIELACRDPKRYDVWMQSVDTIAQHPLWGSGYAFRFEGIPHAHNTYLGMALYYGIPLAIFFVCLMAVALSKASRLKNRNEKFFIVAMLIFANGFMGSDLSEPVRFFNTHYVFLWLPIFLAMVRPQIAQRESAQLDERINATT</sequence>
<dbReference type="EMBL" id="CP005587">
    <property type="protein sequence ID" value="AGK56307.1"/>
    <property type="molecule type" value="Genomic_DNA"/>
</dbReference>
<feature type="transmembrane region" description="Helical" evidence="5">
    <location>
        <begin position="347"/>
        <end position="364"/>
    </location>
</feature>
<dbReference type="PANTHER" id="PTHR37422:SF13">
    <property type="entry name" value="LIPOPOLYSACCHARIDE BIOSYNTHESIS PROTEIN PA4999-RELATED"/>
    <property type="match status" value="1"/>
</dbReference>
<evidence type="ECO:0000259" key="6">
    <source>
        <dbReference type="Pfam" id="PF04932"/>
    </source>
</evidence>
<dbReference type="PANTHER" id="PTHR37422">
    <property type="entry name" value="TEICHURONIC ACID BIOSYNTHESIS PROTEIN TUAE"/>
    <property type="match status" value="1"/>
</dbReference>
<feature type="transmembrane region" description="Helical" evidence="5">
    <location>
        <begin position="100"/>
        <end position="118"/>
    </location>
</feature>
<dbReference type="Pfam" id="PF04932">
    <property type="entry name" value="Wzy_C"/>
    <property type="match status" value="1"/>
</dbReference>
<keyword evidence="4 5" id="KW-0472">Membrane</keyword>
<evidence type="ECO:0000313" key="7">
    <source>
        <dbReference type="EMBL" id="AGK56307.1"/>
    </source>
</evidence>
<feature type="transmembrane region" description="Helical" evidence="5">
    <location>
        <begin position="214"/>
        <end position="230"/>
    </location>
</feature>
<feature type="transmembrane region" description="Helical" evidence="5">
    <location>
        <begin position="237"/>
        <end position="255"/>
    </location>
</feature>
<dbReference type="InterPro" id="IPR007016">
    <property type="entry name" value="O-antigen_ligase-rel_domated"/>
</dbReference>
<organism evidence="7 8">
    <name type="scientific">Hyphomicrobium denitrificans 1NES1</name>
    <dbReference type="NCBI Taxonomy" id="670307"/>
    <lineage>
        <taxon>Bacteria</taxon>
        <taxon>Pseudomonadati</taxon>
        <taxon>Pseudomonadota</taxon>
        <taxon>Alphaproteobacteria</taxon>
        <taxon>Hyphomicrobiales</taxon>
        <taxon>Hyphomicrobiaceae</taxon>
        <taxon>Hyphomicrobium</taxon>
    </lineage>
</organism>
<gene>
    <name evidence="7" type="ORF">HYPDE_23103</name>
</gene>
<reference evidence="7 8" key="1">
    <citation type="journal article" date="2013" name="Genome Announc.">
        <title>Genome sequences for three denitrifying bacterial strains isolated from a uranium- and nitrate-contaminated subsurface environment.</title>
        <authorList>
            <person name="Venkatramanan R."/>
            <person name="Prakash O."/>
            <person name="Woyke T."/>
            <person name="Chain P."/>
            <person name="Goodwin L.A."/>
            <person name="Watson D."/>
            <person name="Brooks S."/>
            <person name="Kostka J.E."/>
            <person name="Green S.J."/>
        </authorList>
    </citation>
    <scope>NUCLEOTIDE SEQUENCE [LARGE SCALE GENOMIC DNA]</scope>
    <source>
        <strain evidence="7 8">1NES1</strain>
    </source>
</reference>
<keyword evidence="8" id="KW-1185">Reference proteome</keyword>
<dbReference type="KEGG" id="hdt:HYPDE_23103"/>
<feature type="transmembrane region" description="Helical" evidence="5">
    <location>
        <begin position="161"/>
        <end position="182"/>
    </location>
</feature>
<evidence type="ECO:0000256" key="2">
    <source>
        <dbReference type="ARBA" id="ARBA00022692"/>
    </source>
</evidence>
<evidence type="ECO:0000256" key="1">
    <source>
        <dbReference type="ARBA" id="ARBA00004141"/>
    </source>
</evidence>
<dbReference type="Proteomes" id="UP000005952">
    <property type="component" value="Chromosome"/>
</dbReference>
<feature type="domain" description="O-antigen ligase-related" evidence="6">
    <location>
        <begin position="203"/>
        <end position="327"/>
    </location>
</feature>
<feature type="transmembrane region" description="Helical" evidence="5">
    <location>
        <begin position="189"/>
        <end position="208"/>
    </location>
</feature>
<proteinExistence type="predicted"/>
<dbReference type="HOGENOM" id="CLU_675746_0_0_5"/>
<dbReference type="InterPro" id="IPR051533">
    <property type="entry name" value="WaaL-like"/>
</dbReference>
<dbReference type="GO" id="GO:0016020">
    <property type="term" value="C:membrane"/>
    <property type="evidence" value="ECO:0007669"/>
    <property type="project" value="UniProtKB-SubCell"/>
</dbReference>
<evidence type="ECO:0000256" key="5">
    <source>
        <dbReference type="SAM" id="Phobius"/>
    </source>
</evidence>
<protein>
    <submittedName>
        <fullName evidence="7">Integrase family protein</fullName>
    </submittedName>
</protein>
<feature type="transmembrane region" description="Helical" evidence="5">
    <location>
        <begin position="370"/>
        <end position="387"/>
    </location>
</feature>
<feature type="transmembrane region" description="Helical" evidence="5">
    <location>
        <begin position="315"/>
        <end position="335"/>
    </location>
</feature>
<evidence type="ECO:0000256" key="4">
    <source>
        <dbReference type="ARBA" id="ARBA00023136"/>
    </source>
</evidence>
<name>N0B275_9HYPH</name>
<feature type="transmembrane region" description="Helical" evidence="5">
    <location>
        <begin position="70"/>
        <end position="88"/>
    </location>
</feature>
<feature type="transmembrane region" description="Helical" evidence="5">
    <location>
        <begin position="25"/>
        <end position="58"/>
    </location>
</feature>
<keyword evidence="2 5" id="KW-0812">Transmembrane</keyword>
<dbReference type="RefSeq" id="WP_015596345.1">
    <property type="nucleotide sequence ID" value="NC_021172.1"/>
</dbReference>
<evidence type="ECO:0000313" key="8">
    <source>
        <dbReference type="Proteomes" id="UP000005952"/>
    </source>
</evidence>
<feature type="transmembrane region" description="Helical" evidence="5">
    <location>
        <begin position="127"/>
        <end position="149"/>
    </location>
</feature>